<name>A0ABU1J9N5_9MICC</name>
<sequence length="180" mass="20286">MQIRFNPIDPAAEAAELVAFLCRNEWPFHGSARLDEVAVRHRIAAGHYWNSDREAFWIEAPERIGYLALEDLADLADGGNPVFDLRLAEQYRGRGLAVPILRALAGQVFERFPSVRRLEGQTREDNLAMRKAFRKAGFLKEAHYRQAWPTGDGGYLASVAYGLLRGDFETGTVSSFDWAD</sequence>
<dbReference type="SUPFAM" id="SSF55729">
    <property type="entry name" value="Acyl-CoA N-acyltransferases (Nat)"/>
    <property type="match status" value="1"/>
</dbReference>
<proteinExistence type="predicted"/>
<comment type="caution">
    <text evidence="2">The sequence shown here is derived from an EMBL/GenBank/DDBJ whole genome shotgun (WGS) entry which is preliminary data.</text>
</comment>
<evidence type="ECO:0000259" key="1">
    <source>
        <dbReference type="PROSITE" id="PS51186"/>
    </source>
</evidence>
<evidence type="ECO:0000313" key="2">
    <source>
        <dbReference type="EMBL" id="MDR6269138.1"/>
    </source>
</evidence>
<dbReference type="PROSITE" id="PS51186">
    <property type="entry name" value="GNAT"/>
    <property type="match status" value="1"/>
</dbReference>
<dbReference type="InterPro" id="IPR016181">
    <property type="entry name" value="Acyl_CoA_acyltransferase"/>
</dbReference>
<dbReference type="Pfam" id="PF13302">
    <property type="entry name" value="Acetyltransf_3"/>
    <property type="match status" value="1"/>
</dbReference>
<accession>A0ABU1J9N5</accession>
<evidence type="ECO:0000313" key="3">
    <source>
        <dbReference type="Proteomes" id="UP001185069"/>
    </source>
</evidence>
<dbReference type="Proteomes" id="UP001185069">
    <property type="component" value="Unassembled WGS sequence"/>
</dbReference>
<dbReference type="InterPro" id="IPR000182">
    <property type="entry name" value="GNAT_dom"/>
</dbReference>
<protein>
    <submittedName>
        <fullName evidence="2">RimJ/RimL family protein N-acetyltransferase</fullName>
    </submittedName>
</protein>
<dbReference type="Gene3D" id="3.40.630.30">
    <property type="match status" value="1"/>
</dbReference>
<reference evidence="2 3" key="1">
    <citation type="submission" date="2023-07" db="EMBL/GenBank/DDBJ databases">
        <title>Sequencing the genomes of 1000 actinobacteria strains.</title>
        <authorList>
            <person name="Klenk H.-P."/>
        </authorList>
    </citation>
    <scope>NUCLEOTIDE SEQUENCE [LARGE SCALE GENOMIC DNA]</scope>
    <source>
        <strain evidence="2 3">DSM 14555</strain>
    </source>
</reference>
<keyword evidence="3" id="KW-1185">Reference proteome</keyword>
<feature type="domain" description="N-acetyltransferase" evidence="1">
    <location>
        <begin position="3"/>
        <end position="162"/>
    </location>
</feature>
<gene>
    <name evidence="2" type="ORF">JOE69_001376</name>
</gene>
<dbReference type="EMBL" id="JAVDQF010000001">
    <property type="protein sequence ID" value="MDR6269138.1"/>
    <property type="molecule type" value="Genomic_DNA"/>
</dbReference>
<dbReference type="RefSeq" id="WP_309797224.1">
    <property type="nucleotide sequence ID" value="NZ_BAAAHY010000001.1"/>
</dbReference>
<organism evidence="2 3">
    <name type="scientific">Arthrobacter russicus</name>
    <dbReference type="NCBI Taxonomy" id="172040"/>
    <lineage>
        <taxon>Bacteria</taxon>
        <taxon>Bacillati</taxon>
        <taxon>Actinomycetota</taxon>
        <taxon>Actinomycetes</taxon>
        <taxon>Micrococcales</taxon>
        <taxon>Micrococcaceae</taxon>
        <taxon>Arthrobacter</taxon>
    </lineage>
</organism>